<accession>A0ABW9TZM1</accession>
<evidence type="ECO:0000313" key="8">
    <source>
        <dbReference type="EMBL" id="MVQ33302.1"/>
    </source>
</evidence>
<dbReference type="Gene3D" id="1.10.3720.10">
    <property type="entry name" value="MetI-like"/>
    <property type="match status" value="1"/>
</dbReference>
<evidence type="ECO:0000256" key="2">
    <source>
        <dbReference type="ARBA" id="ARBA00022448"/>
    </source>
</evidence>
<dbReference type="PANTHER" id="PTHR43496:SF1">
    <property type="entry name" value="POLYGALACTURONAN_RHAMNOGALACTURONAN TRANSPORT SYSTEM PERMEASE PROTEIN YTEP"/>
    <property type="match status" value="1"/>
</dbReference>
<dbReference type="Pfam" id="PF00528">
    <property type="entry name" value="BPD_transp_1"/>
    <property type="match status" value="1"/>
</dbReference>
<evidence type="ECO:0000256" key="3">
    <source>
        <dbReference type="ARBA" id="ARBA00022692"/>
    </source>
</evidence>
<dbReference type="CDD" id="cd06261">
    <property type="entry name" value="TM_PBP2"/>
    <property type="match status" value="1"/>
</dbReference>
<comment type="subcellular location">
    <subcellularLocation>
        <location evidence="6">Cell membrane</location>
        <topology evidence="6">Multi-pass membrane protein</topology>
    </subcellularLocation>
    <subcellularLocation>
        <location evidence="1">Membrane</location>
        <topology evidence="1">Multi-pass membrane protein</topology>
    </subcellularLocation>
</comment>
<evidence type="ECO:0000256" key="6">
    <source>
        <dbReference type="RuleBase" id="RU363032"/>
    </source>
</evidence>
<keyword evidence="2 6" id="KW-0813">Transport</keyword>
<comment type="caution">
    <text evidence="8">The sequence shown here is derived from an EMBL/GenBank/DDBJ whole genome shotgun (WGS) entry which is preliminary data.</text>
</comment>
<comment type="similarity">
    <text evidence="6">Belongs to the binding-protein-dependent transport system permease family.</text>
</comment>
<feature type="domain" description="ABC transmembrane type-1" evidence="7">
    <location>
        <begin position="85"/>
        <end position="300"/>
    </location>
</feature>
<dbReference type="SUPFAM" id="SSF161098">
    <property type="entry name" value="MetI-like"/>
    <property type="match status" value="1"/>
</dbReference>
<evidence type="ECO:0000256" key="5">
    <source>
        <dbReference type="ARBA" id="ARBA00023136"/>
    </source>
</evidence>
<feature type="transmembrane region" description="Helical" evidence="6">
    <location>
        <begin position="172"/>
        <end position="197"/>
    </location>
</feature>
<evidence type="ECO:0000256" key="1">
    <source>
        <dbReference type="ARBA" id="ARBA00004141"/>
    </source>
</evidence>
<gene>
    <name evidence="8" type="ORF">GON05_01435</name>
</gene>
<evidence type="ECO:0000313" key="9">
    <source>
        <dbReference type="Proteomes" id="UP000467637"/>
    </source>
</evidence>
<evidence type="ECO:0000256" key="4">
    <source>
        <dbReference type="ARBA" id="ARBA00022989"/>
    </source>
</evidence>
<keyword evidence="3 6" id="KW-0812">Transmembrane</keyword>
<reference evidence="8 9" key="1">
    <citation type="submission" date="2019-12" db="EMBL/GenBank/DDBJ databases">
        <authorList>
            <person name="Huq M.A."/>
        </authorList>
    </citation>
    <scope>NUCLEOTIDE SEQUENCE [LARGE SCALE GENOMIC DNA]</scope>
    <source>
        <strain evidence="8 9">MAH-34</strain>
    </source>
</reference>
<dbReference type="EMBL" id="WSEM01000003">
    <property type="protein sequence ID" value="MVQ33302.1"/>
    <property type="molecule type" value="Genomic_DNA"/>
</dbReference>
<organism evidence="8 9">
    <name type="scientific">Paenibacillus anseongense</name>
    <dbReference type="NCBI Taxonomy" id="2682845"/>
    <lineage>
        <taxon>Bacteria</taxon>
        <taxon>Bacillati</taxon>
        <taxon>Bacillota</taxon>
        <taxon>Bacilli</taxon>
        <taxon>Bacillales</taxon>
        <taxon>Paenibacillaceae</taxon>
        <taxon>Paenibacillus</taxon>
    </lineage>
</organism>
<keyword evidence="4 6" id="KW-1133">Transmembrane helix</keyword>
<name>A0ABW9TZM1_9BACL</name>
<feature type="transmembrane region" description="Helical" evidence="6">
    <location>
        <begin position="131"/>
        <end position="152"/>
    </location>
</feature>
<sequence length="312" mass="36356">METMARRLSNFQSWMREIWRTKSWYVMLLPGLAWFFIFKYIPMYGASIAFKNYNILKGIVDSPWANPWYKHFAYFYESPYFTQLLSNTLLISMYKLLFGMAPAILFAILLYECRNVVLKRWMQTISYMPHFLSWVIIYGICMALLSESSGLFNDWLQSLLDRKIPFLSSTEWFRSVLIASDIWKDLGWGAIIYLAAMSAIDPTLFEAAKIDGASRLRLIWHVTLPSIRNIIILMLLLKLGTIMDAGFEQIYIMYNVKVYDVADIIDTWVFRVGLEQMNFSVATAVGLFKSIIGFVLILIANQCAKRWEGSVW</sequence>
<dbReference type="Proteomes" id="UP000467637">
    <property type="component" value="Unassembled WGS sequence"/>
</dbReference>
<feature type="transmembrane region" description="Helical" evidence="6">
    <location>
        <begin position="279"/>
        <end position="300"/>
    </location>
</feature>
<evidence type="ECO:0000259" key="7">
    <source>
        <dbReference type="PROSITE" id="PS50928"/>
    </source>
</evidence>
<feature type="transmembrane region" description="Helical" evidence="6">
    <location>
        <begin position="89"/>
        <end position="111"/>
    </location>
</feature>
<feature type="transmembrane region" description="Helical" evidence="6">
    <location>
        <begin position="24"/>
        <end position="41"/>
    </location>
</feature>
<keyword evidence="5 6" id="KW-0472">Membrane</keyword>
<dbReference type="PANTHER" id="PTHR43496">
    <property type="entry name" value="PROTEIN LPLB"/>
    <property type="match status" value="1"/>
</dbReference>
<protein>
    <submittedName>
        <fullName evidence="8">ABC transporter permease subunit</fullName>
    </submittedName>
</protein>
<dbReference type="InterPro" id="IPR035906">
    <property type="entry name" value="MetI-like_sf"/>
</dbReference>
<dbReference type="InterPro" id="IPR000515">
    <property type="entry name" value="MetI-like"/>
</dbReference>
<proteinExistence type="inferred from homology"/>
<keyword evidence="9" id="KW-1185">Reference proteome</keyword>
<dbReference type="PROSITE" id="PS50928">
    <property type="entry name" value="ABC_TM1"/>
    <property type="match status" value="1"/>
</dbReference>